<dbReference type="SUPFAM" id="SSF53098">
    <property type="entry name" value="Ribonuclease H-like"/>
    <property type="match status" value="1"/>
</dbReference>
<dbReference type="GO" id="GO:0000967">
    <property type="term" value="P:rRNA 5'-end processing"/>
    <property type="evidence" value="ECO:0007669"/>
    <property type="project" value="UniProtKB-UniRule"/>
</dbReference>
<dbReference type="InterPro" id="IPR037027">
    <property type="entry name" value="YqgF/RNaseH-like_dom_sf"/>
</dbReference>
<dbReference type="PANTHER" id="PTHR33317">
    <property type="entry name" value="POLYNUCLEOTIDYL TRANSFERASE, RIBONUCLEASE H-LIKE SUPERFAMILY PROTEIN"/>
    <property type="match status" value="1"/>
</dbReference>
<dbReference type="InterPro" id="IPR012337">
    <property type="entry name" value="RNaseH-like_sf"/>
</dbReference>
<dbReference type="NCBIfam" id="TIGR00250">
    <property type="entry name" value="RNAse_H_YqgF"/>
    <property type="match status" value="1"/>
</dbReference>
<organism evidence="7 8">
    <name type="scientific">Mesosutterella multiformis</name>
    <dbReference type="NCBI Taxonomy" id="2259133"/>
    <lineage>
        <taxon>Bacteria</taxon>
        <taxon>Pseudomonadati</taxon>
        <taxon>Pseudomonadota</taxon>
        <taxon>Betaproteobacteria</taxon>
        <taxon>Burkholderiales</taxon>
        <taxon>Sutterellaceae</taxon>
        <taxon>Mesosutterella</taxon>
    </lineage>
</organism>
<evidence type="ECO:0000313" key="7">
    <source>
        <dbReference type="EMBL" id="GBO93411.1"/>
    </source>
</evidence>
<comment type="caution">
    <text evidence="7">The sequence shown here is derived from an EMBL/GenBank/DDBJ whole genome shotgun (WGS) entry which is preliminary data.</text>
</comment>
<dbReference type="GO" id="GO:0004518">
    <property type="term" value="F:nuclease activity"/>
    <property type="evidence" value="ECO:0007669"/>
    <property type="project" value="UniProtKB-KW"/>
</dbReference>
<protein>
    <recommendedName>
        <fullName evidence="5">Putative pre-16S rRNA nuclease</fullName>
        <ecNumber evidence="5">3.1.-.-</ecNumber>
    </recommendedName>
</protein>
<sequence>MPDKANPRDLSGTIVAFDFGLARIGAAVGNTLSRSARPVRIFPARTNADKWGGVEAILREWEPVAVVVGVPLRSGGERQELTDRAERFSRQIEGRFSLPVYPVDERFSSVDVEQGRMKIDDQSAAVILEQWFSENF</sequence>
<comment type="function">
    <text evidence="5">Could be a nuclease involved in processing of the 5'-end of pre-16S rRNA.</text>
</comment>
<evidence type="ECO:0000256" key="5">
    <source>
        <dbReference type="HAMAP-Rule" id="MF_00651"/>
    </source>
</evidence>
<dbReference type="InterPro" id="IPR006641">
    <property type="entry name" value="YqgF/RNaseH-like_dom"/>
</dbReference>
<name>A0A388SD79_9BURK</name>
<evidence type="ECO:0000256" key="4">
    <source>
        <dbReference type="ARBA" id="ARBA00022801"/>
    </source>
</evidence>
<dbReference type="Pfam" id="PF03652">
    <property type="entry name" value="RuvX"/>
    <property type="match status" value="1"/>
</dbReference>
<dbReference type="CDD" id="cd16964">
    <property type="entry name" value="YqgF"/>
    <property type="match status" value="1"/>
</dbReference>
<keyword evidence="4 5" id="KW-0378">Hydrolase</keyword>
<dbReference type="HAMAP" id="MF_00651">
    <property type="entry name" value="Nuclease_YqgF"/>
    <property type="match status" value="1"/>
</dbReference>
<evidence type="ECO:0000313" key="8">
    <source>
        <dbReference type="Proteomes" id="UP000266091"/>
    </source>
</evidence>
<dbReference type="EMBL" id="BGZJ01000001">
    <property type="protein sequence ID" value="GBO93411.1"/>
    <property type="molecule type" value="Genomic_DNA"/>
</dbReference>
<dbReference type="RefSeq" id="WP_116269793.1">
    <property type="nucleotide sequence ID" value="NZ_BGZJ01000001.1"/>
</dbReference>
<feature type="domain" description="YqgF/RNase H-like" evidence="6">
    <location>
        <begin position="12"/>
        <end position="112"/>
    </location>
</feature>
<accession>A0A388SD79</accession>
<dbReference type="InterPro" id="IPR005227">
    <property type="entry name" value="YqgF"/>
</dbReference>
<comment type="subcellular location">
    <subcellularLocation>
        <location evidence="5">Cytoplasm</location>
    </subcellularLocation>
</comment>
<dbReference type="OrthoDB" id="9796140at2"/>
<dbReference type="EC" id="3.1.-.-" evidence="5"/>
<dbReference type="GO" id="GO:0005829">
    <property type="term" value="C:cytosol"/>
    <property type="evidence" value="ECO:0007669"/>
    <property type="project" value="TreeGrafter"/>
</dbReference>
<dbReference type="AlphaFoldDB" id="A0A388SD79"/>
<comment type="similarity">
    <text evidence="5">Belongs to the YqgF HJR family.</text>
</comment>
<keyword evidence="8" id="KW-1185">Reference proteome</keyword>
<proteinExistence type="inferred from homology"/>
<evidence type="ECO:0000256" key="2">
    <source>
        <dbReference type="ARBA" id="ARBA00022517"/>
    </source>
</evidence>
<gene>
    <name evidence="7" type="primary">yqgF</name>
    <name evidence="7" type="ORF">MESMUL_07650</name>
</gene>
<evidence type="ECO:0000256" key="3">
    <source>
        <dbReference type="ARBA" id="ARBA00022722"/>
    </source>
</evidence>
<dbReference type="Proteomes" id="UP000266091">
    <property type="component" value="Unassembled WGS sequence"/>
</dbReference>
<dbReference type="Gene3D" id="3.30.420.140">
    <property type="entry name" value="YqgF/RNase H-like domain"/>
    <property type="match status" value="1"/>
</dbReference>
<evidence type="ECO:0000256" key="1">
    <source>
        <dbReference type="ARBA" id="ARBA00022490"/>
    </source>
</evidence>
<keyword evidence="2 5" id="KW-0690">Ribosome biogenesis</keyword>
<keyword evidence="1 5" id="KW-0963">Cytoplasm</keyword>
<dbReference type="PANTHER" id="PTHR33317:SF4">
    <property type="entry name" value="POLYNUCLEOTIDYL TRANSFERASE, RIBONUCLEASE H-LIKE SUPERFAMILY PROTEIN"/>
    <property type="match status" value="1"/>
</dbReference>
<accession>A0A401LJT6</accession>
<dbReference type="GO" id="GO:0016788">
    <property type="term" value="F:hydrolase activity, acting on ester bonds"/>
    <property type="evidence" value="ECO:0007669"/>
    <property type="project" value="UniProtKB-UniRule"/>
</dbReference>
<dbReference type="SMART" id="SM00732">
    <property type="entry name" value="YqgFc"/>
    <property type="match status" value="1"/>
</dbReference>
<evidence type="ECO:0000259" key="6">
    <source>
        <dbReference type="SMART" id="SM00732"/>
    </source>
</evidence>
<reference evidence="7 8" key="1">
    <citation type="journal article" date="2018" name="Int. J. Syst. Evol. Microbiol.">
        <title>Mesosutterella multiformis gen. nov., sp. nov., a member of the family Sutterellaceae and Sutterella megalosphaeroides sp. nov., isolated from human faeces.</title>
        <authorList>
            <person name="Sakamoto M."/>
            <person name="Ikeyama N."/>
            <person name="Kunihiro T."/>
            <person name="Iino T."/>
            <person name="Yuki M."/>
            <person name="Ohkuma M."/>
        </authorList>
    </citation>
    <scope>NUCLEOTIDE SEQUENCE [LARGE SCALE GENOMIC DNA]</scope>
    <source>
        <strain evidence="7 8">4NBBH2</strain>
    </source>
</reference>
<keyword evidence="3 5" id="KW-0540">Nuclease</keyword>